<dbReference type="AlphaFoldDB" id="A0A7H1N614"/>
<name>A0A7H1N614_9PROT</name>
<sequence>MRLGLVGVGAISQSYLKATEGCSEVRWVGIADVRADAAAAAAEIWGCPSFTSHREMVENVQCDAVVVCTPPSTHTEIALDLIGRGIHVLCEKPLSTDVVSARTVCDAAREKGVVMAMASKFRYVDDVIRTKSLIASGVLGEILLLENAFTSNVSMGKRWNAEPAISGGGVLIDNGTHSVDITRYLLGPIERVLAVEGKRSQRLEVEDTATVFLHTASGINASIDLSWSLNKELDTYIKVFGSNGTIFVGWRESRFRQASSPEWIVFGNGYDKVAAFRRQVLNFCNHIRGLEPLLISLEDAVASVEVIKAAYESLDAGQWVRVGANPPVRLAASS</sequence>
<dbReference type="GO" id="GO:0000166">
    <property type="term" value="F:nucleotide binding"/>
    <property type="evidence" value="ECO:0007669"/>
    <property type="project" value="InterPro"/>
</dbReference>
<dbReference type="PANTHER" id="PTHR43377:SF1">
    <property type="entry name" value="BILIVERDIN REDUCTASE A"/>
    <property type="match status" value="1"/>
</dbReference>
<evidence type="ECO:0000259" key="2">
    <source>
        <dbReference type="Pfam" id="PF22725"/>
    </source>
</evidence>
<evidence type="ECO:0000313" key="4">
    <source>
        <dbReference type="Proteomes" id="UP000516369"/>
    </source>
</evidence>
<dbReference type="Proteomes" id="UP000516369">
    <property type="component" value="Chromosome"/>
</dbReference>
<dbReference type="InterPro" id="IPR051450">
    <property type="entry name" value="Gfo/Idh/MocA_Oxidoreductases"/>
</dbReference>
<evidence type="ECO:0000259" key="1">
    <source>
        <dbReference type="Pfam" id="PF01408"/>
    </source>
</evidence>
<dbReference type="InterPro" id="IPR036291">
    <property type="entry name" value="NAD(P)-bd_dom_sf"/>
</dbReference>
<proteinExistence type="predicted"/>
<gene>
    <name evidence="3" type="ORF">HQ394_05630</name>
</gene>
<dbReference type="EMBL" id="CP053923">
    <property type="protein sequence ID" value="QNT71150.1"/>
    <property type="molecule type" value="Genomic_DNA"/>
</dbReference>
<dbReference type="InterPro" id="IPR000683">
    <property type="entry name" value="Gfo/Idh/MocA-like_OxRdtase_N"/>
</dbReference>
<dbReference type="Gene3D" id="3.30.360.10">
    <property type="entry name" value="Dihydrodipicolinate Reductase, domain 2"/>
    <property type="match status" value="1"/>
</dbReference>
<dbReference type="SUPFAM" id="SSF55347">
    <property type="entry name" value="Glyceraldehyde-3-phosphate dehydrogenase-like, C-terminal domain"/>
    <property type="match status" value="1"/>
</dbReference>
<dbReference type="KEGG" id="dvn:HQ394_05630"/>
<dbReference type="Gene3D" id="3.40.50.720">
    <property type="entry name" value="NAD(P)-binding Rossmann-like Domain"/>
    <property type="match status" value="1"/>
</dbReference>
<reference evidence="3 4" key="1">
    <citation type="submission" date="2020-05" db="EMBL/GenBank/DDBJ databases">
        <title>Complete closed genome sequence of Defluviicoccus vanus.</title>
        <authorList>
            <person name="Bessarab I."/>
            <person name="Arumugam K."/>
            <person name="Maszenan A.M."/>
            <person name="Seviour R.J."/>
            <person name="Williams R.B."/>
        </authorList>
    </citation>
    <scope>NUCLEOTIDE SEQUENCE [LARGE SCALE GENOMIC DNA]</scope>
    <source>
        <strain evidence="3 4">Ben 114</strain>
    </source>
</reference>
<dbReference type="PANTHER" id="PTHR43377">
    <property type="entry name" value="BILIVERDIN REDUCTASE A"/>
    <property type="match status" value="1"/>
</dbReference>
<organism evidence="3 4">
    <name type="scientific">Defluviicoccus vanus</name>
    <dbReference type="NCBI Taxonomy" id="111831"/>
    <lineage>
        <taxon>Bacteria</taxon>
        <taxon>Pseudomonadati</taxon>
        <taxon>Pseudomonadota</taxon>
        <taxon>Alphaproteobacteria</taxon>
        <taxon>Rhodospirillales</taxon>
        <taxon>Rhodospirillaceae</taxon>
        <taxon>Defluviicoccus</taxon>
    </lineage>
</organism>
<dbReference type="InterPro" id="IPR055170">
    <property type="entry name" value="GFO_IDH_MocA-like_dom"/>
</dbReference>
<dbReference type="Pfam" id="PF22725">
    <property type="entry name" value="GFO_IDH_MocA_C3"/>
    <property type="match status" value="1"/>
</dbReference>
<dbReference type="RefSeq" id="WP_190263143.1">
    <property type="nucleotide sequence ID" value="NZ_CP053923.1"/>
</dbReference>
<accession>A0A7H1N614</accession>
<protein>
    <submittedName>
        <fullName evidence="3">Gfo/Idh/MocA family oxidoreductase</fullName>
    </submittedName>
</protein>
<keyword evidence="4" id="KW-1185">Reference proteome</keyword>
<feature type="domain" description="GFO/IDH/MocA-like oxidoreductase" evidence="2">
    <location>
        <begin position="129"/>
        <end position="246"/>
    </location>
</feature>
<dbReference type="Pfam" id="PF01408">
    <property type="entry name" value="GFO_IDH_MocA"/>
    <property type="match status" value="1"/>
</dbReference>
<evidence type="ECO:0000313" key="3">
    <source>
        <dbReference type="EMBL" id="QNT71150.1"/>
    </source>
</evidence>
<dbReference type="SUPFAM" id="SSF51735">
    <property type="entry name" value="NAD(P)-binding Rossmann-fold domains"/>
    <property type="match status" value="1"/>
</dbReference>
<feature type="domain" description="Gfo/Idh/MocA-like oxidoreductase N-terminal" evidence="1">
    <location>
        <begin position="2"/>
        <end position="117"/>
    </location>
</feature>